<feature type="compositionally biased region" description="Polar residues" evidence="7">
    <location>
        <begin position="20"/>
        <end position="30"/>
    </location>
</feature>
<name>A0A6P7SSV3_9MOLL</name>
<evidence type="ECO:0000313" key="13">
    <source>
        <dbReference type="RefSeq" id="XP_036362084.1"/>
    </source>
</evidence>
<evidence type="ECO:0000313" key="11">
    <source>
        <dbReference type="RefSeq" id="XP_029641046.1"/>
    </source>
</evidence>
<accession>A0A6P7SSV3</accession>
<proteinExistence type="inferred from homology"/>
<evidence type="ECO:0000256" key="4">
    <source>
        <dbReference type="ARBA" id="ARBA00022824"/>
    </source>
</evidence>
<dbReference type="GO" id="GO:0050708">
    <property type="term" value="P:regulation of protein secretion"/>
    <property type="evidence" value="ECO:0007669"/>
    <property type="project" value="TreeGrafter"/>
</dbReference>
<dbReference type="InterPro" id="IPR051512">
    <property type="entry name" value="Inactive_Rhomboid"/>
</dbReference>
<feature type="transmembrane region" description="Helical" evidence="8">
    <location>
        <begin position="697"/>
        <end position="720"/>
    </location>
</feature>
<dbReference type="KEGG" id="osn:115215848"/>
<dbReference type="GO" id="GO:0042058">
    <property type="term" value="P:regulation of epidermal growth factor receptor signaling pathway"/>
    <property type="evidence" value="ECO:0007669"/>
    <property type="project" value="TreeGrafter"/>
</dbReference>
<feature type="region of interest" description="Disordered" evidence="7">
    <location>
        <begin position="1"/>
        <end position="30"/>
    </location>
</feature>
<dbReference type="PANTHER" id="PTHR45965">
    <property type="entry name" value="INACTIVE RHOMBOID PROTEIN"/>
    <property type="match status" value="1"/>
</dbReference>
<evidence type="ECO:0000256" key="7">
    <source>
        <dbReference type="SAM" id="MobiDB-lite"/>
    </source>
</evidence>
<keyword evidence="4" id="KW-0256">Endoplasmic reticulum</keyword>
<feature type="transmembrane region" description="Helical" evidence="8">
    <location>
        <begin position="585"/>
        <end position="607"/>
    </location>
</feature>
<evidence type="ECO:0000313" key="10">
    <source>
        <dbReference type="Proteomes" id="UP000515154"/>
    </source>
</evidence>
<keyword evidence="3 8" id="KW-0812">Transmembrane</keyword>
<protein>
    <submittedName>
        <fullName evidence="11 12">Inactive rhomboid protein 2-like</fullName>
    </submittedName>
</protein>
<dbReference type="GO" id="GO:0005789">
    <property type="term" value="C:endoplasmic reticulum membrane"/>
    <property type="evidence" value="ECO:0007669"/>
    <property type="project" value="UniProtKB-SubCell"/>
</dbReference>
<evidence type="ECO:0000259" key="9">
    <source>
        <dbReference type="Pfam" id="PF01694"/>
    </source>
</evidence>
<dbReference type="RefSeq" id="XP_036362083.1">
    <property type="nucleotide sequence ID" value="XM_036506190.1"/>
</dbReference>
<evidence type="ECO:0000256" key="6">
    <source>
        <dbReference type="ARBA" id="ARBA00023136"/>
    </source>
</evidence>
<dbReference type="PANTHER" id="PTHR45965:SF3">
    <property type="entry name" value="INACTIVE RHOMBOID PROTEIN 1"/>
    <property type="match status" value="1"/>
</dbReference>
<feature type="transmembrane region" description="Helical" evidence="8">
    <location>
        <begin position="643"/>
        <end position="663"/>
    </location>
</feature>
<feature type="domain" description="Peptidase S54 rhomboid" evidence="9">
    <location>
        <begin position="547"/>
        <end position="684"/>
    </location>
</feature>
<dbReference type="FunFam" id="1.20.1540.10:FF:000025">
    <property type="entry name" value="Putative rhomboid family"/>
    <property type="match status" value="1"/>
</dbReference>
<comment type="similarity">
    <text evidence="2">Belongs to the peptidase S54 family.</text>
</comment>
<organism evidence="10 11">
    <name type="scientific">Octopus sinensis</name>
    <name type="common">East Asian common octopus</name>
    <dbReference type="NCBI Taxonomy" id="2607531"/>
    <lineage>
        <taxon>Eukaryota</taxon>
        <taxon>Metazoa</taxon>
        <taxon>Spiralia</taxon>
        <taxon>Lophotrochozoa</taxon>
        <taxon>Mollusca</taxon>
        <taxon>Cephalopoda</taxon>
        <taxon>Coleoidea</taxon>
        <taxon>Octopodiformes</taxon>
        <taxon>Octopoda</taxon>
        <taxon>Incirrata</taxon>
        <taxon>Octopodidae</taxon>
        <taxon>Octopus</taxon>
    </lineage>
</organism>
<feature type="region of interest" description="Disordered" evidence="7">
    <location>
        <begin position="155"/>
        <end position="186"/>
    </location>
</feature>
<evidence type="ECO:0000256" key="1">
    <source>
        <dbReference type="ARBA" id="ARBA00004477"/>
    </source>
</evidence>
<feature type="region of interest" description="Disordered" evidence="7">
    <location>
        <begin position="109"/>
        <end position="135"/>
    </location>
</feature>
<evidence type="ECO:0000256" key="8">
    <source>
        <dbReference type="SAM" id="Phobius"/>
    </source>
</evidence>
<evidence type="ECO:0000313" key="12">
    <source>
        <dbReference type="RefSeq" id="XP_036362083.1"/>
    </source>
</evidence>
<evidence type="ECO:0000256" key="2">
    <source>
        <dbReference type="ARBA" id="ARBA00009045"/>
    </source>
</evidence>
<dbReference type="RefSeq" id="XP_029641046.1">
    <property type="nucleotide sequence ID" value="XM_029785186.2"/>
</dbReference>
<sequence length="759" mass="87169">MATHRKPSTPNPFQHETVPKQASNLSNVEQQPAYDNRLRRLSSSMKNNVADFFGVGKENEKREMEWHNRRLRYHNTIGKIKDDYLRTSMDDQVDSSLYLQALPREIHDPYKRPSHHISYTSESTSTTYKRLHPRRKRKESVVSLTLKGISSITSLKKKQPKPSITPNRSYAPASLRIDEDSSQVPPREDSIIDDVFFDEEITEEEKTLEQIPEEGIVGEAEISPKTAPVQDKPPSAVSYDTVDAPIGLNKIKDTVISSMLKRPHKRRYGMGLLGSMLHQRVKTRLPADVKSQLDELDNYRPYFTYWVTFVQIIVFLVSISVYGPAPFGFMEYAKSKPVLMPSLAIEYKEYRDVANMWFGPRQADLIHLGAKYSPCMRKDKNILDALEKDRNLERESACCVRNDGSGCSQMTENRCSETLSTFYDNTEMLLSQKRDIRTVCGLDPKYCNKPASQVPFEWDKNILNWPICEDGTKPNQSKASKIDRHMSCEIVARPCCHGIQGECFITTRKHCEFIRGYFHEEAFLCSQVDCLSRICGMIPFLYKDKPDQFYRLFTTLFLHAGFIHLILTVLYQAFVMRDIEKLTGWLRISIIYLGSGIAGNLASGIFLPYQVEAGPSGAQLGILACYIVEIIQSWQIQKTPWQSVIKFVAILLLLFVLGLLPWIDNWAHIFGFFVGLFLAFALLPYVTFGFKDKKKKLILIFVSLGLCIMFFVILIILFYVSPVYQCDACQYFNCIPFVSPKFCQNMQVTIRRESKYDDV</sequence>
<keyword evidence="5 8" id="KW-1133">Transmembrane helix</keyword>
<reference evidence="11 12" key="1">
    <citation type="submission" date="2025-08" db="UniProtKB">
        <authorList>
            <consortium name="RefSeq"/>
        </authorList>
    </citation>
    <scope>IDENTIFICATION</scope>
</reference>
<dbReference type="AlphaFoldDB" id="A0A6P7SSV3"/>
<dbReference type="InterPro" id="IPR022764">
    <property type="entry name" value="Peptidase_S54_rhomboid_dom"/>
</dbReference>
<feature type="transmembrane region" description="Helical" evidence="8">
    <location>
        <begin position="669"/>
        <end position="690"/>
    </location>
</feature>
<feature type="transmembrane region" description="Helical" evidence="8">
    <location>
        <begin position="549"/>
        <end position="573"/>
    </location>
</feature>
<dbReference type="Proteomes" id="UP000515154">
    <property type="component" value="Linkage group LG9"/>
</dbReference>
<keyword evidence="10" id="KW-1185">Reference proteome</keyword>
<dbReference type="Pfam" id="PF01694">
    <property type="entry name" value="Rhomboid"/>
    <property type="match status" value="1"/>
</dbReference>
<keyword evidence="6 8" id="KW-0472">Membrane</keyword>
<dbReference type="Gene3D" id="1.20.1540.10">
    <property type="entry name" value="Rhomboid-like"/>
    <property type="match status" value="1"/>
</dbReference>
<evidence type="ECO:0000256" key="3">
    <source>
        <dbReference type="ARBA" id="ARBA00022692"/>
    </source>
</evidence>
<dbReference type="SUPFAM" id="SSF144091">
    <property type="entry name" value="Rhomboid-like"/>
    <property type="match status" value="1"/>
</dbReference>
<dbReference type="GO" id="GO:0004252">
    <property type="term" value="F:serine-type endopeptidase activity"/>
    <property type="evidence" value="ECO:0007669"/>
    <property type="project" value="InterPro"/>
</dbReference>
<evidence type="ECO:0000256" key="5">
    <source>
        <dbReference type="ARBA" id="ARBA00022989"/>
    </source>
</evidence>
<dbReference type="RefSeq" id="XP_036362084.1">
    <property type="nucleotide sequence ID" value="XM_036506191.1"/>
</dbReference>
<feature type="compositionally biased region" description="Low complexity" evidence="7">
    <location>
        <begin position="118"/>
        <end position="128"/>
    </location>
</feature>
<feature type="transmembrane region" description="Helical" evidence="8">
    <location>
        <begin position="302"/>
        <end position="322"/>
    </location>
</feature>
<dbReference type="InterPro" id="IPR035952">
    <property type="entry name" value="Rhomboid-like_sf"/>
</dbReference>
<comment type="subcellular location">
    <subcellularLocation>
        <location evidence="1">Endoplasmic reticulum membrane</location>
        <topology evidence="1">Multi-pass membrane protein</topology>
    </subcellularLocation>
</comment>
<gene>
    <name evidence="11 12 13" type="primary">LOC115215848</name>
</gene>